<feature type="chain" id="PRO_5021883797" evidence="1">
    <location>
        <begin position="28"/>
        <end position="188"/>
    </location>
</feature>
<dbReference type="RefSeq" id="WP_141624362.1">
    <property type="nucleotide sequence ID" value="NZ_CP041242.1"/>
</dbReference>
<keyword evidence="1" id="KW-0732">Signal</keyword>
<dbReference type="AlphaFoldDB" id="A0A514BUH0"/>
<organism evidence="2 3">
    <name type="scientific">Marilutibacter alkalisoli</name>
    <dbReference type="NCBI Taxonomy" id="2591633"/>
    <lineage>
        <taxon>Bacteria</taxon>
        <taxon>Pseudomonadati</taxon>
        <taxon>Pseudomonadota</taxon>
        <taxon>Gammaproteobacteria</taxon>
        <taxon>Lysobacterales</taxon>
        <taxon>Lysobacteraceae</taxon>
        <taxon>Marilutibacter</taxon>
    </lineage>
</organism>
<gene>
    <name evidence="2" type="ORF">FKV23_13755</name>
</gene>
<evidence type="ECO:0000313" key="2">
    <source>
        <dbReference type="EMBL" id="QDH71030.1"/>
    </source>
</evidence>
<feature type="signal peptide" evidence="1">
    <location>
        <begin position="1"/>
        <end position="27"/>
    </location>
</feature>
<sequence length="188" mass="19866">MYIAPLKPLALAALAIAVVGISSNAAAQQFTAADDKSFAPAACMPALGAAYGDWDIRATYIQNVSPGNRWVACSLTMDTEQTWKFADSTTTPDSGRGVIRVSVKYGSTAGTSVCNAQIANRATGTIVETASVTIDGTPGTAYSRTFPDMLEGNSDNRVLGVNCRLTPGVRLFGFNLEEYSDTHPEIVF</sequence>
<name>A0A514BUH0_9GAMM</name>
<reference evidence="2 3" key="1">
    <citation type="submission" date="2019-06" db="EMBL/GenBank/DDBJ databases">
        <title>Lysobacter alkalisoli sp. nov. isolated from saline-alkali soil.</title>
        <authorList>
            <person name="Sun J.-Q."/>
            <person name="Xu L."/>
        </authorList>
    </citation>
    <scope>NUCLEOTIDE SEQUENCE [LARGE SCALE GENOMIC DNA]</scope>
    <source>
        <strain evidence="2 3">SJ-36</strain>
    </source>
</reference>
<dbReference type="Proteomes" id="UP000317199">
    <property type="component" value="Chromosome"/>
</dbReference>
<evidence type="ECO:0000313" key="3">
    <source>
        <dbReference type="Proteomes" id="UP000317199"/>
    </source>
</evidence>
<proteinExistence type="predicted"/>
<evidence type="ECO:0000256" key="1">
    <source>
        <dbReference type="SAM" id="SignalP"/>
    </source>
</evidence>
<dbReference type="KEGG" id="lyj:FKV23_13755"/>
<accession>A0A514BUH0</accession>
<dbReference type="EMBL" id="CP041242">
    <property type="protein sequence ID" value="QDH71030.1"/>
    <property type="molecule type" value="Genomic_DNA"/>
</dbReference>
<protein>
    <submittedName>
        <fullName evidence="2">Uncharacterized protein</fullName>
    </submittedName>
</protein>
<keyword evidence="3" id="KW-1185">Reference proteome</keyword>